<gene>
    <name evidence="2" type="ORF">G4D63_02275</name>
</gene>
<accession>A0A6M0Q612</accession>
<reference evidence="2 3" key="1">
    <citation type="submission" date="2020-02" db="EMBL/GenBank/DDBJ databases">
        <title>Bacillus aquiflavi sp. nov., isolated from yellow water of strong flavor Chinese baijiu in Yibin region of China.</title>
        <authorList>
            <person name="Xie J."/>
        </authorList>
    </citation>
    <scope>NUCLEOTIDE SEQUENCE [LARGE SCALE GENOMIC DNA]</scope>
    <source>
        <strain evidence="2 3">SA4</strain>
    </source>
</reference>
<organism evidence="2 3">
    <name type="scientific">Bacillus mesophilus</name>
    <dbReference type="NCBI Taxonomy" id="1808955"/>
    <lineage>
        <taxon>Bacteria</taxon>
        <taxon>Bacillati</taxon>
        <taxon>Bacillota</taxon>
        <taxon>Bacilli</taxon>
        <taxon>Bacillales</taxon>
        <taxon>Bacillaceae</taxon>
        <taxon>Bacillus</taxon>
    </lineage>
</organism>
<evidence type="ECO:0000313" key="2">
    <source>
        <dbReference type="EMBL" id="NEY70558.1"/>
    </source>
</evidence>
<dbReference type="InterPro" id="IPR057767">
    <property type="entry name" value="UGSC-like_dom"/>
</dbReference>
<dbReference type="AlphaFoldDB" id="A0A6M0Q612"/>
<protein>
    <recommendedName>
        <fullName evidence="1">UGSC-like domain-containing protein</fullName>
    </recommendedName>
</protein>
<evidence type="ECO:0000313" key="3">
    <source>
        <dbReference type="Proteomes" id="UP000481043"/>
    </source>
</evidence>
<dbReference type="Proteomes" id="UP000481043">
    <property type="component" value="Unassembled WGS sequence"/>
</dbReference>
<proteinExistence type="predicted"/>
<feature type="domain" description="UGSC-like" evidence="1">
    <location>
        <begin position="5"/>
        <end position="94"/>
    </location>
</feature>
<sequence length="94" mass="10364">MSLYVYNPTSGPSRKEFRMAARNKPLNGSTIGLIDNGKMNSDTIINTIANRLSQKYQLVDIIIHKKASFSHGINEHEAVLLANKCDFIISGVGD</sequence>
<keyword evidence="3" id="KW-1185">Reference proteome</keyword>
<dbReference type="EMBL" id="JAAIWM010000001">
    <property type="protein sequence ID" value="NEY70558.1"/>
    <property type="molecule type" value="Genomic_DNA"/>
</dbReference>
<dbReference type="Pfam" id="PF24696">
    <property type="entry name" value="UGSC"/>
    <property type="match status" value="1"/>
</dbReference>
<name>A0A6M0Q612_9BACI</name>
<comment type="caution">
    <text evidence="2">The sequence shown here is derived from an EMBL/GenBank/DDBJ whole genome shotgun (WGS) entry which is preliminary data.</text>
</comment>
<evidence type="ECO:0000259" key="1">
    <source>
        <dbReference type="Pfam" id="PF24696"/>
    </source>
</evidence>